<accession>I0L464</accession>
<evidence type="ECO:0000313" key="3">
    <source>
        <dbReference type="Proteomes" id="UP000003448"/>
    </source>
</evidence>
<reference evidence="3" key="1">
    <citation type="journal article" date="2012" name="J. Bacteriol.">
        <title>Genome Sequence of Micromonospora lupini Lupac 08, Isolated from Root Nodules of Lupinus angustifolius.</title>
        <authorList>
            <person name="Alonso-Vega P."/>
            <person name="Normand P."/>
            <person name="Bacigalupe R."/>
            <person name="Pujic P."/>
            <person name="Lajus A."/>
            <person name="Vallenet D."/>
            <person name="Carro L."/>
            <person name="Coll P."/>
            <person name="Trujillo M.E."/>
        </authorList>
    </citation>
    <scope>NUCLEOTIDE SEQUENCE [LARGE SCALE GENOMIC DNA]</scope>
    <source>
        <strain evidence="3">Lupac 08</strain>
    </source>
</reference>
<comment type="caution">
    <text evidence="2">The sequence shown here is derived from an EMBL/GenBank/DDBJ whole genome shotgun (WGS) entry which is preliminary data.</text>
</comment>
<dbReference type="EMBL" id="CAIE01000027">
    <property type="protein sequence ID" value="CCH18611.1"/>
    <property type="molecule type" value="Genomic_DNA"/>
</dbReference>
<sequence>MAVQDTGKGEAAGATPDHGDTVSHGETLYRRRTMHRNSRE</sequence>
<organism evidence="2 3">
    <name type="scientific">Micromonospora lupini str. Lupac 08</name>
    <dbReference type="NCBI Taxonomy" id="1150864"/>
    <lineage>
        <taxon>Bacteria</taxon>
        <taxon>Bacillati</taxon>
        <taxon>Actinomycetota</taxon>
        <taxon>Actinomycetes</taxon>
        <taxon>Micromonosporales</taxon>
        <taxon>Micromonosporaceae</taxon>
        <taxon>Micromonospora</taxon>
    </lineage>
</organism>
<dbReference type="AlphaFoldDB" id="I0L464"/>
<feature type="compositionally biased region" description="Basic residues" evidence="1">
    <location>
        <begin position="30"/>
        <end position="40"/>
    </location>
</feature>
<proteinExistence type="predicted"/>
<evidence type="ECO:0000256" key="1">
    <source>
        <dbReference type="SAM" id="MobiDB-lite"/>
    </source>
</evidence>
<feature type="region of interest" description="Disordered" evidence="1">
    <location>
        <begin position="1"/>
        <end position="40"/>
    </location>
</feature>
<keyword evidence="3" id="KW-1185">Reference proteome</keyword>
<feature type="compositionally biased region" description="Basic and acidic residues" evidence="1">
    <location>
        <begin position="17"/>
        <end position="29"/>
    </location>
</feature>
<protein>
    <submittedName>
        <fullName evidence="2">Uncharacterized protein</fullName>
    </submittedName>
</protein>
<evidence type="ECO:0000313" key="2">
    <source>
        <dbReference type="EMBL" id="CCH18611.1"/>
    </source>
</evidence>
<name>I0L464_9ACTN</name>
<dbReference type="Proteomes" id="UP000003448">
    <property type="component" value="Unassembled WGS sequence"/>
</dbReference>
<gene>
    <name evidence="2" type="ORF">MILUP08_43521</name>
</gene>